<evidence type="ECO:0000313" key="2">
    <source>
        <dbReference type="EMBL" id="MBB3988029.1"/>
    </source>
</evidence>
<evidence type="ECO:0000313" key="3">
    <source>
        <dbReference type="Proteomes" id="UP000541426"/>
    </source>
</evidence>
<name>A0A7W6DSJ6_9RHOB</name>
<dbReference type="InterPro" id="IPR002611">
    <property type="entry name" value="IstB_ATP-bd"/>
</dbReference>
<evidence type="ECO:0000259" key="1">
    <source>
        <dbReference type="Pfam" id="PF01695"/>
    </source>
</evidence>
<dbReference type="GO" id="GO:0005524">
    <property type="term" value="F:ATP binding"/>
    <property type="evidence" value="ECO:0007669"/>
    <property type="project" value="InterPro"/>
</dbReference>
<dbReference type="Proteomes" id="UP000541426">
    <property type="component" value="Unassembled WGS sequence"/>
</dbReference>
<organism evidence="2 3">
    <name type="scientific">Sagittula marina</name>
    <dbReference type="NCBI Taxonomy" id="943940"/>
    <lineage>
        <taxon>Bacteria</taxon>
        <taxon>Pseudomonadati</taxon>
        <taxon>Pseudomonadota</taxon>
        <taxon>Alphaproteobacteria</taxon>
        <taxon>Rhodobacterales</taxon>
        <taxon>Roseobacteraceae</taxon>
        <taxon>Sagittula</taxon>
    </lineage>
</organism>
<dbReference type="AlphaFoldDB" id="A0A7W6DSJ6"/>
<gene>
    <name evidence="2" type="ORF">GGQ68_004385</name>
</gene>
<comment type="caution">
    <text evidence="2">The sequence shown here is derived from an EMBL/GenBank/DDBJ whole genome shotgun (WGS) entry which is preliminary data.</text>
</comment>
<dbReference type="EMBL" id="JACIEJ010000015">
    <property type="protein sequence ID" value="MBB3988029.1"/>
    <property type="molecule type" value="Genomic_DNA"/>
</dbReference>
<dbReference type="Pfam" id="PF01695">
    <property type="entry name" value="IstB_IS21"/>
    <property type="match status" value="1"/>
</dbReference>
<feature type="domain" description="IstB-like ATP-binding" evidence="1">
    <location>
        <begin position="3"/>
        <end position="38"/>
    </location>
</feature>
<reference evidence="2 3" key="1">
    <citation type="submission" date="2020-08" db="EMBL/GenBank/DDBJ databases">
        <title>Genomic Encyclopedia of Type Strains, Phase IV (KMG-IV): sequencing the most valuable type-strain genomes for metagenomic binning, comparative biology and taxonomic classification.</title>
        <authorList>
            <person name="Goeker M."/>
        </authorList>
    </citation>
    <scope>NUCLEOTIDE SEQUENCE [LARGE SCALE GENOMIC DNA]</scope>
    <source>
        <strain evidence="2 3">DSM 102235</strain>
    </source>
</reference>
<proteinExistence type="predicted"/>
<accession>A0A7W6DSJ6</accession>
<sequence>MGKFYERANVIITTELSFSASATVFDAVKMTTVLLDRLPPLGTGH</sequence>
<dbReference type="RefSeq" id="WP_425502994.1">
    <property type="nucleotide sequence ID" value="NZ_BAABBZ010000054.1"/>
</dbReference>
<protein>
    <recommendedName>
        <fullName evidence="1">IstB-like ATP-binding domain-containing protein</fullName>
    </recommendedName>
</protein>
<keyword evidence="3" id="KW-1185">Reference proteome</keyword>